<dbReference type="InterPro" id="IPR007391">
    <property type="entry name" value="Vancomycin_resist_VanW"/>
</dbReference>
<feature type="coiled-coil region" evidence="1">
    <location>
        <begin position="28"/>
        <end position="72"/>
    </location>
</feature>
<evidence type="ECO:0000313" key="4">
    <source>
        <dbReference type="Proteomes" id="UP001601059"/>
    </source>
</evidence>
<dbReference type="PANTHER" id="PTHR35788:SF1">
    <property type="entry name" value="EXPORTED PROTEIN"/>
    <property type="match status" value="1"/>
</dbReference>
<comment type="caution">
    <text evidence="3">The sequence shown here is derived from an EMBL/GenBank/DDBJ whole genome shotgun (WGS) entry which is preliminary data.</text>
</comment>
<reference evidence="3 4" key="1">
    <citation type="submission" date="2024-08" db="EMBL/GenBank/DDBJ databases">
        <title>Two novel Cytobacillus novel species.</title>
        <authorList>
            <person name="Liu G."/>
        </authorList>
    </citation>
    <scope>NUCLEOTIDE SEQUENCE [LARGE SCALE GENOMIC DNA]</scope>
    <source>
        <strain evidence="3 4">FJAT-54145</strain>
    </source>
</reference>
<evidence type="ECO:0000313" key="3">
    <source>
        <dbReference type="EMBL" id="MFE8700629.1"/>
    </source>
</evidence>
<keyword evidence="4" id="KW-1185">Reference proteome</keyword>
<dbReference type="EMBL" id="JBIACK010000003">
    <property type="protein sequence ID" value="MFE8700629.1"/>
    <property type="molecule type" value="Genomic_DNA"/>
</dbReference>
<protein>
    <submittedName>
        <fullName evidence="3">VanW family protein</fullName>
    </submittedName>
</protein>
<dbReference type="PANTHER" id="PTHR35788">
    <property type="entry name" value="EXPORTED PROTEIN-RELATED"/>
    <property type="match status" value="1"/>
</dbReference>
<keyword evidence="2" id="KW-0732">Signal</keyword>
<keyword evidence="1" id="KW-0175">Coiled coil</keyword>
<feature type="chain" id="PRO_5045222969" evidence="2">
    <location>
        <begin position="24"/>
        <end position="343"/>
    </location>
</feature>
<accession>A0ABW6KA67</accession>
<name>A0ABW6KA67_9BACI</name>
<gene>
    <name evidence="3" type="ORF">ACFYKX_08395</name>
</gene>
<evidence type="ECO:0000256" key="2">
    <source>
        <dbReference type="SAM" id="SignalP"/>
    </source>
</evidence>
<proteinExistence type="predicted"/>
<dbReference type="Proteomes" id="UP001601059">
    <property type="component" value="Unassembled WGS sequence"/>
</dbReference>
<dbReference type="RefSeq" id="WP_389360004.1">
    <property type="nucleotide sequence ID" value="NZ_JBIACK010000003.1"/>
</dbReference>
<dbReference type="PROSITE" id="PS51257">
    <property type="entry name" value="PROKAR_LIPOPROTEIN"/>
    <property type="match status" value="1"/>
</dbReference>
<dbReference type="Pfam" id="PF04294">
    <property type="entry name" value="VanW"/>
    <property type="match status" value="1"/>
</dbReference>
<evidence type="ECO:0000256" key="1">
    <source>
        <dbReference type="SAM" id="Coils"/>
    </source>
</evidence>
<dbReference type="InterPro" id="IPR052913">
    <property type="entry name" value="Glycopeptide_resist_protein"/>
</dbReference>
<feature type="signal peptide" evidence="2">
    <location>
        <begin position="1"/>
        <end position="23"/>
    </location>
</feature>
<sequence>MGKLKWIFFSLSMVCLLALTGCAEDEEKVEQLEKLEKLEEKVADLEKQIDTYQQKEEQWNKERAELKKEAEKPAVVNVFDPITNELVRTFMPAELGFLADSEKYKQEITNWARELARGTQTESGYDQRMVLDKIGADGKVIKGNPEVILEEAELVEQIMTASLKGGDVKLPLYVKESGYKQEEVPQLNEVVVASYTTYFNSGVAGRTKNIELSAEAINNVILGVGDAFSFNTTVGPSDAAHGYQPAEEIVNKKLVMGIGGGICQTSSTLYNAIDKLGVSYIEHHNHSLSVGYVPEGRDATVSYGGLDFRFENTTGVPLLIKAYTKNGSLTVEIRTSQANQGLL</sequence>
<organism evidence="3 4">
    <name type="scientific">Cytobacillus spartinae</name>
    <dbReference type="NCBI Taxonomy" id="3299023"/>
    <lineage>
        <taxon>Bacteria</taxon>
        <taxon>Bacillati</taxon>
        <taxon>Bacillota</taxon>
        <taxon>Bacilli</taxon>
        <taxon>Bacillales</taxon>
        <taxon>Bacillaceae</taxon>
        <taxon>Cytobacillus</taxon>
    </lineage>
</organism>